<reference evidence="6 7" key="1">
    <citation type="submission" date="2021-08" db="EMBL/GenBank/DDBJ databases">
        <title>Devosia salina sp. nov., isolated from the South China Sea sediment.</title>
        <authorList>
            <person name="Zhou Z."/>
        </authorList>
    </citation>
    <scope>NUCLEOTIDE SEQUENCE [LARGE SCALE GENOMIC DNA]</scope>
    <source>
        <strain evidence="6 7">SCS-3</strain>
    </source>
</reference>
<dbReference type="SUPFAM" id="SSF53850">
    <property type="entry name" value="Periplasmic binding protein-like II"/>
    <property type="match status" value="1"/>
</dbReference>
<dbReference type="Pfam" id="PF03466">
    <property type="entry name" value="LysR_substrate"/>
    <property type="match status" value="1"/>
</dbReference>
<dbReference type="InterPro" id="IPR036388">
    <property type="entry name" value="WH-like_DNA-bd_sf"/>
</dbReference>
<protein>
    <submittedName>
        <fullName evidence="6">LysR family transcriptional regulator</fullName>
    </submittedName>
</protein>
<keyword evidence="4" id="KW-0804">Transcription</keyword>
<keyword evidence="7" id="KW-1185">Reference proteome</keyword>
<dbReference type="PANTHER" id="PTHR30537">
    <property type="entry name" value="HTH-TYPE TRANSCRIPTIONAL REGULATOR"/>
    <property type="match status" value="1"/>
</dbReference>
<dbReference type="SUPFAM" id="SSF46785">
    <property type="entry name" value="Winged helix' DNA-binding domain"/>
    <property type="match status" value="1"/>
</dbReference>
<organism evidence="6 7">
    <name type="scientific">Devosia salina</name>
    <dbReference type="NCBI Taxonomy" id="2860336"/>
    <lineage>
        <taxon>Bacteria</taxon>
        <taxon>Pseudomonadati</taxon>
        <taxon>Pseudomonadota</taxon>
        <taxon>Alphaproteobacteria</taxon>
        <taxon>Hyphomicrobiales</taxon>
        <taxon>Devosiaceae</taxon>
        <taxon>Devosia</taxon>
    </lineage>
</organism>
<dbReference type="Pfam" id="PF00126">
    <property type="entry name" value="HTH_1"/>
    <property type="match status" value="1"/>
</dbReference>
<dbReference type="PANTHER" id="PTHR30537:SF3">
    <property type="entry name" value="TRANSCRIPTIONAL REGULATORY PROTEIN"/>
    <property type="match status" value="1"/>
</dbReference>
<evidence type="ECO:0000259" key="5">
    <source>
        <dbReference type="PROSITE" id="PS50931"/>
    </source>
</evidence>
<dbReference type="PROSITE" id="PS50931">
    <property type="entry name" value="HTH_LYSR"/>
    <property type="match status" value="1"/>
</dbReference>
<evidence type="ECO:0000256" key="2">
    <source>
        <dbReference type="ARBA" id="ARBA00023015"/>
    </source>
</evidence>
<keyword evidence="3" id="KW-0238">DNA-binding</keyword>
<dbReference type="InterPro" id="IPR000847">
    <property type="entry name" value="LysR_HTH_N"/>
</dbReference>
<dbReference type="Gene3D" id="3.40.190.290">
    <property type="match status" value="1"/>
</dbReference>
<dbReference type="InterPro" id="IPR036390">
    <property type="entry name" value="WH_DNA-bd_sf"/>
</dbReference>
<evidence type="ECO:0000256" key="4">
    <source>
        <dbReference type="ARBA" id="ARBA00023163"/>
    </source>
</evidence>
<evidence type="ECO:0000313" key="6">
    <source>
        <dbReference type="EMBL" id="QYO78442.1"/>
    </source>
</evidence>
<accession>A0ABX8WNT9</accession>
<dbReference type="Proteomes" id="UP000825799">
    <property type="component" value="Chromosome"/>
</dbReference>
<evidence type="ECO:0000256" key="3">
    <source>
        <dbReference type="ARBA" id="ARBA00023125"/>
    </source>
</evidence>
<feature type="domain" description="HTH lysR-type" evidence="5">
    <location>
        <begin position="2"/>
        <end position="59"/>
    </location>
</feature>
<evidence type="ECO:0000256" key="1">
    <source>
        <dbReference type="ARBA" id="ARBA00009437"/>
    </source>
</evidence>
<dbReference type="InterPro" id="IPR005119">
    <property type="entry name" value="LysR_subst-bd"/>
</dbReference>
<name>A0ABX8WNT9_9HYPH</name>
<dbReference type="Gene3D" id="1.10.10.10">
    <property type="entry name" value="Winged helix-like DNA-binding domain superfamily/Winged helix DNA-binding domain"/>
    <property type="match status" value="1"/>
</dbReference>
<evidence type="ECO:0000313" key="7">
    <source>
        <dbReference type="Proteomes" id="UP000825799"/>
    </source>
</evidence>
<gene>
    <name evidence="6" type="ORF">K1X15_07835</name>
</gene>
<sequence length="297" mass="32598">MFDWNDLRYLLAVSRNGSTLAAARALGVNQSTVHRRILELERRIGISLVHRYPTGYQLTEMAERLLPAIANVEASISDLERAIVGLTNDLAGVVRLTCPEPILSRLMASGFVDRFHARYPGLRIGFVISDQYVDLAGDAADVAFRSGDPGDERLVGRKIADSSWAVYASRDYLQRRGQPRSIEDLVQHDLIGFDGVMENHRATQWQASALPGARIVARNNSVLGVVTAVKSGLGVAPLPTAIADTEPDLIQVLPPVPELARSWYLLCHPDQRSTPRISAFIDFVVSEIPVLRKVLGG</sequence>
<dbReference type="RefSeq" id="WP_220306910.1">
    <property type="nucleotide sequence ID" value="NZ_CP080590.1"/>
</dbReference>
<dbReference type="EMBL" id="CP080590">
    <property type="protein sequence ID" value="QYO78442.1"/>
    <property type="molecule type" value="Genomic_DNA"/>
</dbReference>
<comment type="similarity">
    <text evidence="1">Belongs to the LysR transcriptional regulatory family.</text>
</comment>
<proteinExistence type="inferred from homology"/>
<dbReference type="InterPro" id="IPR058163">
    <property type="entry name" value="LysR-type_TF_proteobact-type"/>
</dbReference>
<dbReference type="CDD" id="cd08422">
    <property type="entry name" value="PBP2_CrgA_like"/>
    <property type="match status" value="1"/>
</dbReference>
<keyword evidence="2" id="KW-0805">Transcription regulation</keyword>